<organism evidence="2 3">
    <name type="scientific">Caligus rogercresseyi</name>
    <name type="common">Sea louse</name>
    <dbReference type="NCBI Taxonomy" id="217165"/>
    <lineage>
        <taxon>Eukaryota</taxon>
        <taxon>Metazoa</taxon>
        <taxon>Ecdysozoa</taxon>
        <taxon>Arthropoda</taxon>
        <taxon>Crustacea</taxon>
        <taxon>Multicrustacea</taxon>
        <taxon>Hexanauplia</taxon>
        <taxon>Copepoda</taxon>
        <taxon>Siphonostomatoida</taxon>
        <taxon>Caligidae</taxon>
        <taxon>Caligus</taxon>
    </lineage>
</organism>
<evidence type="ECO:0000313" key="3">
    <source>
        <dbReference type="Proteomes" id="UP000595437"/>
    </source>
</evidence>
<gene>
    <name evidence="2" type="ORF">FKW44_001027</name>
</gene>
<sequence length="51" mass="5843">MHYRTLNSRQGGNPGGRPITEEENDDQHPPLTHPPPLFRSNEPSLINPEWL</sequence>
<dbReference type="Proteomes" id="UP000595437">
    <property type="component" value="Chromosome 1"/>
</dbReference>
<dbReference type="EMBL" id="CP045890">
    <property type="protein sequence ID" value="QQP56384.1"/>
    <property type="molecule type" value="Genomic_DNA"/>
</dbReference>
<evidence type="ECO:0000256" key="1">
    <source>
        <dbReference type="SAM" id="MobiDB-lite"/>
    </source>
</evidence>
<dbReference type="AlphaFoldDB" id="A0A7T8KI89"/>
<reference evidence="3" key="1">
    <citation type="submission" date="2021-01" db="EMBL/GenBank/DDBJ databases">
        <title>Caligus Genome Assembly.</title>
        <authorList>
            <person name="Gallardo-Escarate C."/>
        </authorList>
    </citation>
    <scope>NUCLEOTIDE SEQUENCE [LARGE SCALE GENOMIC DNA]</scope>
</reference>
<keyword evidence="3" id="KW-1185">Reference proteome</keyword>
<name>A0A7T8KI89_CALRO</name>
<evidence type="ECO:0000313" key="2">
    <source>
        <dbReference type="EMBL" id="QQP56384.1"/>
    </source>
</evidence>
<feature type="compositionally biased region" description="Polar residues" evidence="1">
    <location>
        <begin position="1"/>
        <end position="11"/>
    </location>
</feature>
<protein>
    <submittedName>
        <fullName evidence="2">Uncharacterized protein</fullName>
    </submittedName>
</protein>
<accession>A0A7T8KI89</accession>
<proteinExistence type="predicted"/>
<feature type="region of interest" description="Disordered" evidence="1">
    <location>
        <begin position="1"/>
        <end position="51"/>
    </location>
</feature>